<feature type="transmembrane region" description="Helical" evidence="7">
    <location>
        <begin position="395"/>
        <end position="412"/>
    </location>
</feature>
<protein>
    <recommendedName>
        <fullName evidence="8">FAD-binding domain-containing protein</fullName>
    </recommendedName>
</protein>
<keyword evidence="7" id="KW-1133">Transmembrane helix</keyword>
<evidence type="ECO:0000256" key="4">
    <source>
        <dbReference type="ARBA" id="ARBA00022857"/>
    </source>
</evidence>
<keyword evidence="7" id="KW-0812">Transmembrane</keyword>
<keyword evidence="4" id="KW-0521">NADP</keyword>
<dbReference type="Pfam" id="PF01494">
    <property type="entry name" value="FAD_binding_3"/>
    <property type="match status" value="1"/>
</dbReference>
<dbReference type="InterPro" id="IPR036188">
    <property type="entry name" value="FAD/NAD-bd_sf"/>
</dbReference>
<comment type="cofactor">
    <cofactor evidence="1">
        <name>FAD</name>
        <dbReference type="ChEBI" id="CHEBI:57692"/>
    </cofactor>
</comment>
<dbReference type="EMBL" id="JAQMWT010000009">
    <property type="protein sequence ID" value="KAJ8614276.1"/>
    <property type="molecule type" value="Genomic_DNA"/>
</dbReference>
<reference evidence="9" key="1">
    <citation type="submission" date="2023-01" db="EMBL/GenBank/DDBJ databases">
        <title>Metagenome sequencing of chrysophaentin producing Chrysophaeum taylorii.</title>
        <authorList>
            <person name="Davison J."/>
            <person name="Bewley C."/>
        </authorList>
    </citation>
    <scope>NUCLEOTIDE SEQUENCE</scope>
    <source>
        <strain evidence="9">NIES-1699</strain>
    </source>
</reference>
<dbReference type="PANTHER" id="PTHR46028:SF2">
    <property type="entry name" value="KYNURENINE 3-MONOOXYGENASE"/>
    <property type="match status" value="1"/>
</dbReference>
<dbReference type="PRINTS" id="PR00420">
    <property type="entry name" value="RNGMNOXGNASE"/>
</dbReference>
<evidence type="ECO:0000256" key="2">
    <source>
        <dbReference type="ARBA" id="ARBA00022630"/>
    </source>
</evidence>
<feature type="transmembrane region" description="Helical" evidence="7">
    <location>
        <begin position="483"/>
        <end position="501"/>
    </location>
</feature>
<comment type="caution">
    <text evidence="9">The sequence shown here is derived from an EMBL/GenBank/DDBJ whole genome shotgun (WGS) entry which is preliminary data.</text>
</comment>
<keyword evidence="2" id="KW-0285">Flavoprotein</keyword>
<feature type="domain" description="FAD-binding" evidence="8">
    <location>
        <begin position="127"/>
        <end position="385"/>
    </location>
</feature>
<sequence>MVIFFLVVVVARALVVPPQSWSTKEGPASTIIVGAGPAGLASAIVAARRGWKQVRVIDRRPPPEDVEDESVWLDASRHYLIGLGGRGQLSLAALDAWDSVERYSSIVVGRKDWAPGAEGVERIYYERPYKTQVIARDRLAGVLYRLAREKFPDIDFGFETSVEGARVTESGVFLDTNRGPLEARFVVAADGAARTIATEIEKLGSCKVVRYRDDNERVFKTVPLSLPPAWKRTLNYSARSRDGRVNFDALPATRTGDYNGVLLLRARDPVAQKDGDPYELRALLDQNLPQFSPLVSDETLYAVARSPANPLPRFRFVDKALHHEDKVVILGDAAHTVKPYFGLGANTAFQDVVELDRALNESETGDLALANFTRARAPEAKAIVQISRSLDRPGIAGLFSFIFPIILDGYFHKLFPKLFATNAIAMMQRLDVTFQGVRRRKRLDRAVQVALLLGVFALLKPLFSAMAPALGRATHYLVRQAPVTEPICLAAVLYLAFRYVFLGQGRPPPRDPADLLARSAQKITEAGSESLKIDKQPPE</sequence>
<evidence type="ECO:0000313" key="10">
    <source>
        <dbReference type="Proteomes" id="UP001230188"/>
    </source>
</evidence>
<evidence type="ECO:0000256" key="3">
    <source>
        <dbReference type="ARBA" id="ARBA00022827"/>
    </source>
</evidence>
<evidence type="ECO:0000256" key="7">
    <source>
        <dbReference type="SAM" id="Phobius"/>
    </source>
</evidence>
<dbReference type="Proteomes" id="UP001230188">
    <property type="component" value="Unassembled WGS sequence"/>
</dbReference>
<dbReference type="GO" id="GO:0070189">
    <property type="term" value="P:kynurenine metabolic process"/>
    <property type="evidence" value="ECO:0007669"/>
    <property type="project" value="TreeGrafter"/>
</dbReference>
<dbReference type="AlphaFoldDB" id="A0AAD7UQL3"/>
<gene>
    <name evidence="9" type="ORF">CTAYLR_001151</name>
</gene>
<evidence type="ECO:0000256" key="6">
    <source>
        <dbReference type="ARBA" id="ARBA00023033"/>
    </source>
</evidence>
<keyword evidence="6" id="KW-0503">Monooxygenase</keyword>
<dbReference type="Gene3D" id="3.50.50.60">
    <property type="entry name" value="FAD/NAD(P)-binding domain"/>
    <property type="match status" value="1"/>
</dbReference>
<organism evidence="9 10">
    <name type="scientific">Chrysophaeum taylorii</name>
    <dbReference type="NCBI Taxonomy" id="2483200"/>
    <lineage>
        <taxon>Eukaryota</taxon>
        <taxon>Sar</taxon>
        <taxon>Stramenopiles</taxon>
        <taxon>Ochrophyta</taxon>
        <taxon>Pelagophyceae</taxon>
        <taxon>Pelagomonadales</taxon>
        <taxon>Pelagomonadaceae</taxon>
        <taxon>Chrysophaeum</taxon>
    </lineage>
</organism>
<feature type="transmembrane region" description="Helical" evidence="7">
    <location>
        <begin position="449"/>
        <end position="471"/>
    </location>
</feature>
<dbReference type="InterPro" id="IPR002938">
    <property type="entry name" value="FAD-bd"/>
</dbReference>
<keyword evidence="5" id="KW-0560">Oxidoreductase</keyword>
<keyword evidence="10" id="KW-1185">Reference proteome</keyword>
<dbReference type="GO" id="GO:0071949">
    <property type="term" value="F:FAD binding"/>
    <property type="evidence" value="ECO:0007669"/>
    <property type="project" value="InterPro"/>
</dbReference>
<dbReference type="GO" id="GO:0004502">
    <property type="term" value="F:kynurenine 3-monooxygenase activity"/>
    <property type="evidence" value="ECO:0007669"/>
    <property type="project" value="TreeGrafter"/>
</dbReference>
<dbReference type="PANTHER" id="PTHR46028">
    <property type="entry name" value="KYNURENINE 3-MONOOXYGENASE"/>
    <property type="match status" value="1"/>
</dbReference>
<evidence type="ECO:0000313" key="9">
    <source>
        <dbReference type="EMBL" id="KAJ8614276.1"/>
    </source>
</evidence>
<evidence type="ECO:0000256" key="1">
    <source>
        <dbReference type="ARBA" id="ARBA00001974"/>
    </source>
</evidence>
<accession>A0AAD7UQL3</accession>
<evidence type="ECO:0000256" key="5">
    <source>
        <dbReference type="ARBA" id="ARBA00023002"/>
    </source>
</evidence>
<keyword evidence="7" id="KW-0472">Membrane</keyword>
<evidence type="ECO:0000259" key="8">
    <source>
        <dbReference type="Pfam" id="PF01494"/>
    </source>
</evidence>
<proteinExistence type="predicted"/>
<name>A0AAD7UQL3_9STRA</name>
<keyword evidence="3" id="KW-0274">FAD</keyword>
<dbReference type="SUPFAM" id="SSF51905">
    <property type="entry name" value="FAD/NAD(P)-binding domain"/>
    <property type="match status" value="1"/>
</dbReference>